<dbReference type="AlphaFoldDB" id="A0A816EU06"/>
<dbReference type="InterPro" id="IPR038375">
    <property type="entry name" value="NDUFAF7_sf"/>
</dbReference>
<comment type="catalytic activity">
    <reaction evidence="6 7">
        <text>L-arginyl-[protein] + 2 S-adenosyl-L-methionine = N(omega),N(omega)'-dimethyl-L-arginyl-[protein] + 2 S-adenosyl-L-homocysteine + 2 H(+)</text>
        <dbReference type="Rhea" id="RHEA:48108"/>
        <dbReference type="Rhea" id="RHEA-COMP:10532"/>
        <dbReference type="Rhea" id="RHEA-COMP:11992"/>
        <dbReference type="ChEBI" id="CHEBI:15378"/>
        <dbReference type="ChEBI" id="CHEBI:29965"/>
        <dbReference type="ChEBI" id="CHEBI:57856"/>
        <dbReference type="ChEBI" id="CHEBI:59789"/>
        <dbReference type="ChEBI" id="CHEBI:88221"/>
        <dbReference type="EC" id="2.1.1.320"/>
    </reaction>
</comment>
<gene>
    <name evidence="8" type="ORF">CJN711_LOCUS11837</name>
    <name evidence="9" type="ORF">KQP761_LOCUS30532</name>
</gene>
<organism evidence="9 10">
    <name type="scientific">Rotaria magnacalcarata</name>
    <dbReference type="NCBI Taxonomy" id="392030"/>
    <lineage>
        <taxon>Eukaryota</taxon>
        <taxon>Metazoa</taxon>
        <taxon>Spiralia</taxon>
        <taxon>Gnathifera</taxon>
        <taxon>Rotifera</taxon>
        <taxon>Eurotatoria</taxon>
        <taxon>Bdelloidea</taxon>
        <taxon>Philodinida</taxon>
        <taxon>Philodinidae</taxon>
        <taxon>Rotaria</taxon>
    </lineage>
</organism>
<dbReference type="EMBL" id="CAJNOV010005092">
    <property type="protein sequence ID" value="CAF1197347.1"/>
    <property type="molecule type" value="Genomic_DNA"/>
</dbReference>
<dbReference type="Proteomes" id="UP000663834">
    <property type="component" value="Unassembled WGS sequence"/>
</dbReference>
<keyword evidence="3 7" id="KW-0489">Methyltransferase</keyword>
<evidence type="ECO:0000256" key="4">
    <source>
        <dbReference type="ARBA" id="ARBA00022679"/>
    </source>
</evidence>
<dbReference type="GO" id="GO:0005739">
    <property type="term" value="C:mitochondrion"/>
    <property type="evidence" value="ECO:0007669"/>
    <property type="project" value="UniProtKB-SubCell"/>
</dbReference>
<dbReference type="PANTHER" id="PTHR12049:SF7">
    <property type="entry name" value="PROTEIN ARGININE METHYLTRANSFERASE NDUFAF7, MITOCHONDRIAL"/>
    <property type="match status" value="1"/>
</dbReference>
<evidence type="ECO:0000256" key="3">
    <source>
        <dbReference type="ARBA" id="ARBA00022603"/>
    </source>
</evidence>
<dbReference type="Proteomes" id="UP000663855">
    <property type="component" value="Unassembled WGS sequence"/>
</dbReference>
<dbReference type="EMBL" id="CAJNOW010016992">
    <property type="protein sequence ID" value="CAF1653897.1"/>
    <property type="molecule type" value="Genomic_DNA"/>
</dbReference>
<dbReference type="Gene3D" id="3.40.50.12710">
    <property type="match status" value="1"/>
</dbReference>
<reference evidence="9" key="1">
    <citation type="submission" date="2021-02" db="EMBL/GenBank/DDBJ databases">
        <authorList>
            <person name="Nowell W R."/>
        </authorList>
    </citation>
    <scope>NUCLEOTIDE SEQUENCE</scope>
</reference>
<evidence type="ECO:0000256" key="5">
    <source>
        <dbReference type="ARBA" id="ARBA00023128"/>
    </source>
</evidence>
<proteinExistence type="inferred from homology"/>
<keyword evidence="5 7" id="KW-0496">Mitochondrion</keyword>
<name>A0A816EU06_9BILA</name>
<protein>
    <recommendedName>
        <fullName evidence="7">Protein arginine methyltransferase NDUFAF7</fullName>
        <ecNumber evidence="7">2.1.1.320</ecNumber>
    </recommendedName>
</protein>
<keyword evidence="4 7" id="KW-0808">Transferase</keyword>
<evidence type="ECO:0000256" key="1">
    <source>
        <dbReference type="ARBA" id="ARBA00004173"/>
    </source>
</evidence>
<dbReference type="GO" id="GO:0035243">
    <property type="term" value="F:protein-arginine omega-N symmetric methyltransferase activity"/>
    <property type="evidence" value="ECO:0007669"/>
    <property type="project" value="UniProtKB-EC"/>
</dbReference>
<comment type="function">
    <text evidence="7">Arginine methyltransferase involved in the assembly or stability of mitochondrial NADH:ubiquinone oxidoreductase complex (complex I).</text>
</comment>
<dbReference type="Pfam" id="PF02636">
    <property type="entry name" value="Methyltransf_28"/>
    <property type="match status" value="1"/>
</dbReference>
<comment type="caution">
    <text evidence="9">The sequence shown here is derived from an EMBL/GenBank/DDBJ whole genome shotgun (WGS) entry which is preliminary data.</text>
</comment>
<dbReference type="InterPro" id="IPR003788">
    <property type="entry name" value="NDUFAF7"/>
</dbReference>
<accession>A0A816EU06</accession>
<dbReference type="OrthoDB" id="438553at2759"/>
<dbReference type="SUPFAM" id="SSF53335">
    <property type="entry name" value="S-adenosyl-L-methionine-dependent methyltransferases"/>
    <property type="match status" value="1"/>
</dbReference>
<evidence type="ECO:0000256" key="6">
    <source>
        <dbReference type="ARBA" id="ARBA00048612"/>
    </source>
</evidence>
<comment type="similarity">
    <text evidence="2 7">Belongs to the NDUFAF7 family.</text>
</comment>
<dbReference type="PANTHER" id="PTHR12049">
    <property type="entry name" value="PROTEIN ARGININE METHYLTRANSFERASE NDUFAF7, MITOCHONDRIAL"/>
    <property type="match status" value="1"/>
</dbReference>
<evidence type="ECO:0000256" key="7">
    <source>
        <dbReference type="RuleBase" id="RU364114"/>
    </source>
</evidence>
<dbReference type="GO" id="GO:0032259">
    <property type="term" value="P:methylation"/>
    <property type="evidence" value="ECO:0007669"/>
    <property type="project" value="UniProtKB-KW"/>
</dbReference>
<evidence type="ECO:0000313" key="10">
    <source>
        <dbReference type="Proteomes" id="UP000663834"/>
    </source>
</evidence>
<comment type="subcellular location">
    <subcellularLocation>
        <location evidence="1 7">Mitochondrion</location>
    </subcellularLocation>
</comment>
<dbReference type="InterPro" id="IPR029063">
    <property type="entry name" value="SAM-dependent_MTases_sf"/>
</dbReference>
<evidence type="ECO:0000313" key="9">
    <source>
        <dbReference type="EMBL" id="CAF1653897.1"/>
    </source>
</evidence>
<evidence type="ECO:0000256" key="2">
    <source>
        <dbReference type="ARBA" id="ARBA00005891"/>
    </source>
</evidence>
<dbReference type="EC" id="2.1.1.320" evidence="7"/>
<sequence>MFAIRQYSCIILSRSYSSYFIRYQSTKSTDLAETSPSDIERKSTVDYSLTDLAETSPSDIERKSTVDYSLWATSETNQFINYLSNRIKTIGPITVADFMRESLLHPKYGYNARKEVYGKKGDFITTPEVSQLYAELLAKWIIQENATIGGNVLQLVEMGPGRGLFMNNIIKVLRQEKYSHSHTFFALYETNPLMRRCQAEILLGRSFNPLIANDYRIKDGNYSLIWIDDFKQLLHNDTYFIANEFFDTYPIHKFQKTSQGWQEVMIDWNPIRKTLQYVLSIKPTPMIRLYENFLKNVRNRQHIEISPQRAMIMQSMCTHLRTYGGSALIGDYGHWGDKGDTFRAFRKDEIVDPLSDPGNVDMTSDVDFEELSIRGMQVSDVQFFGPVSQGNLLYNLGLNDRLAKLTYNKTPEEQEEILSDVEKLVSPEYMGDRFLYICAQRTNKLNAPAGFSSPH</sequence>
<evidence type="ECO:0000313" key="8">
    <source>
        <dbReference type="EMBL" id="CAF1197347.1"/>
    </source>
</evidence>